<reference evidence="2" key="1">
    <citation type="submission" date="2021-05" db="EMBL/GenBank/DDBJ databases">
        <authorList>
            <person name="Alioto T."/>
            <person name="Alioto T."/>
            <person name="Gomez Garrido J."/>
        </authorList>
    </citation>
    <scope>NUCLEOTIDE SEQUENCE</scope>
</reference>
<sequence length="115" mass="13179">MASLPMPLLFRFFFAACCFLRFPVFLMKNTDGTMISGNYGCLLHVQTVSKPISHPDAPASPEIESQQSTYSPTLSRTIRSVFLLLPRSRNYFQLNALSFTQLAQKEKKIYPKRRQ</sequence>
<keyword evidence="1" id="KW-0812">Transmembrane</keyword>
<protein>
    <submittedName>
        <fullName evidence="2">(northern house mosquito) hypothetical protein</fullName>
    </submittedName>
</protein>
<dbReference type="AlphaFoldDB" id="A0A8D8EV91"/>
<feature type="transmembrane region" description="Helical" evidence="1">
    <location>
        <begin position="6"/>
        <end position="26"/>
    </location>
</feature>
<organism evidence="2">
    <name type="scientific">Culex pipiens</name>
    <name type="common">House mosquito</name>
    <dbReference type="NCBI Taxonomy" id="7175"/>
    <lineage>
        <taxon>Eukaryota</taxon>
        <taxon>Metazoa</taxon>
        <taxon>Ecdysozoa</taxon>
        <taxon>Arthropoda</taxon>
        <taxon>Hexapoda</taxon>
        <taxon>Insecta</taxon>
        <taxon>Pterygota</taxon>
        <taxon>Neoptera</taxon>
        <taxon>Endopterygota</taxon>
        <taxon>Diptera</taxon>
        <taxon>Nematocera</taxon>
        <taxon>Culicoidea</taxon>
        <taxon>Culicidae</taxon>
        <taxon>Culicinae</taxon>
        <taxon>Culicini</taxon>
        <taxon>Culex</taxon>
        <taxon>Culex</taxon>
    </lineage>
</organism>
<accession>A0A8D8EV91</accession>
<dbReference type="EMBL" id="HBUE01012651">
    <property type="protein sequence ID" value="CAG6449217.1"/>
    <property type="molecule type" value="Transcribed_RNA"/>
</dbReference>
<keyword evidence="1" id="KW-1133">Transmembrane helix</keyword>
<keyword evidence="1" id="KW-0472">Membrane</keyword>
<evidence type="ECO:0000256" key="1">
    <source>
        <dbReference type="SAM" id="Phobius"/>
    </source>
</evidence>
<proteinExistence type="predicted"/>
<name>A0A8D8EV91_CULPI</name>
<evidence type="ECO:0000313" key="2">
    <source>
        <dbReference type="EMBL" id="CAG6449217.1"/>
    </source>
</evidence>